<comment type="caution">
    <text evidence="1">The sequence shown here is derived from an EMBL/GenBank/DDBJ whole genome shotgun (WGS) entry which is preliminary data.</text>
</comment>
<organism evidence="1">
    <name type="scientific">marine sediment metagenome</name>
    <dbReference type="NCBI Taxonomy" id="412755"/>
    <lineage>
        <taxon>unclassified sequences</taxon>
        <taxon>metagenomes</taxon>
        <taxon>ecological metagenomes</taxon>
    </lineage>
</organism>
<dbReference type="AlphaFoldDB" id="X0WEX5"/>
<reference evidence="1" key="1">
    <citation type="journal article" date="2014" name="Front. Microbiol.">
        <title>High frequency of phylogenetically diverse reductive dehalogenase-homologous genes in deep subseafloor sedimentary metagenomes.</title>
        <authorList>
            <person name="Kawai M."/>
            <person name="Futagami T."/>
            <person name="Toyoda A."/>
            <person name="Takaki Y."/>
            <person name="Nishi S."/>
            <person name="Hori S."/>
            <person name="Arai W."/>
            <person name="Tsubouchi T."/>
            <person name="Morono Y."/>
            <person name="Uchiyama I."/>
            <person name="Ito T."/>
            <person name="Fujiyama A."/>
            <person name="Inagaki F."/>
            <person name="Takami H."/>
        </authorList>
    </citation>
    <scope>NUCLEOTIDE SEQUENCE</scope>
    <source>
        <strain evidence="1">Expedition CK06-06</strain>
    </source>
</reference>
<evidence type="ECO:0000313" key="1">
    <source>
        <dbReference type="EMBL" id="GAG29220.1"/>
    </source>
</evidence>
<sequence length="244" mass="27713">RTLEKPSGIQESLVVANDWKFHKIGNLWTRVTNFSYMGDDAYENRTPSCDYPGGSGNSYLYRGTLWLHGFVDGVFHSTTGEDTEFAPLDSVYMDTVNSVRADQETYTRYYDVSAPGASAHVPLGVEVIERTYAWSASYAGDFIIYEYTIKNVGIDTDGDDLPDTPQRIDDFYFGVRLDGDVSKLPTWGAEDKYSNQDDWVMCNSQWDWLERCPQMAGYDHGLTAEDADSSMVFMLDYDNQYYSS</sequence>
<feature type="non-terminal residue" evidence="1">
    <location>
        <position position="244"/>
    </location>
</feature>
<name>X0WEX5_9ZZZZ</name>
<gene>
    <name evidence="1" type="ORF">S01H1_71637</name>
</gene>
<proteinExistence type="predicted"/>
<protein>
    <submittedName>
        <fullName evidence="1">Uncharacterized protein</fullName>
    </submittedName>
</protein>
<dbReference type="EMBL" id="BARS01047715">
    <property type="protein sequence ID" value="GAG29220.1"/>
    <property type="molecule type" value="Genomic_DNA"/>
</dbReference>
<accession>X0WEX5</accession>
<feature type="non-terminal residue" evidence="1">
    <location>
        <position position="1"/>
    </location>
</feature>